<dbReference type="AlphaFoldDB" id="A0A222YEK2"/>
<dbReference type="InterPro" id="IPR005531">
    <property type="entry name" value="Asp23"/>
</dbReference>
<comment type="similarity">
    <text evidence="1">Belongs to the asp23 family.</text>
</comment>
<dbReference type="EMBL" id="WIPA01000012">
    <property type="protein sequence ID" value="MQR27221.1"/>
    <property type="molecule type" value="Genomic_DNA"/>
</dbReference>
<evidence type="ECO:0000256" key="1">
    <source>
        <dbReference type="ARBA" id="ARBA00005721"/>
    </source>
</evidence>
<dbReference type="PANTHER" id="PTHR34297:SF1">
    <property type="entry name" value="ASP23_GLS24 FAMILY ENVELOPE STRESS RESPONSE PROTEIN"/>
    <property type="match status" value="1"/>
</dbReference>
<dbReference type="RefSeq" id="WP_002815384.1">
    <property type="nucleotide sequence ID" value="NZ_AP017936.1"/>
</dbReference>
<gene>
    <name evidence="2" type="ORF">GFV13_08095</name>
</gene>
<name>A0A222YEK2_LEUME</name>
<reference evidence="2 3" key="1">
    <citation type="submission" date="2019-10" db="EMBL/GenBank/DDBJ databases">
        <title>WGS of Leuconostoc mesenteroides.</title>
        <authorList>
            <person name="Melo Bolivar J."/>
            <person name="Marino-Ramirez L."/>
            <person name="Villamil Diaz L.M."/>
        </authorList>
    </citation>
    <scope>NUCLEOTIDE SEQUENCE [LARGE SCALE GENOMIC DNA]</scope>
    <source>
        <strain evidence="2 3">M11</strain>
    </source>
</reference>
<dbReference type="Proteomes" id="UP000469952">
    <property type="component" value="Unassembled WGS sequence"/>
</dbReference>
<proteinExistence type="inferred from homology"/>
<dbReference type="STRING" id="1245.ARA02_07445"/>
<comment type="caution">
    <text evidence="2">The sequence shown here is derived from an EMBL/GenBank/DDBJ whole genome shotgun (WGS) entry which is preliminary data.</text>
</comment>
<dbReference type="Pfam" id="PF03780">
    <property type="entry name" value="Asp23"/>
    <property type="match status" value="1"/>
</dbReference>
<evidence type="ECO:0000313" key="3">
    <source>
        <dbReference type="Proteomes" id="UP000469952"/>
    </source>
</evidence>
<evidence type="ECO:0000313" key="2">
    <source>
        <dbReference type="EMBL" id="MQR27221.1"/>
    </source>
</evidence>
<dbReference type="OMA" id="LFIVVEY"/>
<sequence>MAKEIKYNKATTKNLLLITESEVPGTTQVTPEVIEVIAQIAAQEVSGVYSMRGKLSDRFASVFGSTARGKGVELQQTIDGLVIEAYVFLQYGVPVPKIALNIQNAIKSQVSSMTDLEVARVNVHVSGIIPEKPDHTIDPDNLFGENEVAN</sequence>
<accession>A0A222YEK2</accession>
<dbReference type="GeneID" id="29575956"/>
<dbReference type="PANTHER" id="PTHR34297">
    <property type="entry name" value="HYPOTHETICAL CYTOSOLIC PROTEIN-RELATED"/>
    <property type="match status" value="1"/>
</dbReference>
<dbReference type="OrthoDB" id="9793465at2"/>
<protein>
    <submittedName>
        <fullName evidence="2">Asp23/Gls24 family envelope stress response protein</fullName>
    </submittedName>
</protein>
<organism evidence="2 3">
    <name type="scientific">Leuconostoc mesenteroides</name>
    <dbReference type="NCBI Taxonomy" id="1245"/>
    <lineage>
        <taxon>Bacteria</taxon>
        <taxon>Bacillati</taxon>
        <taxon>Bacillota</taxon>
        <taxon>Bacilli</taxon>
        <taxon>Lactobacillales</taxon>
        <taxon>Lactobacillaceae</taxon>
        <taxon>Leuconostoc</taxon>
    </lineage>
</organism>